<evidence type="ECO:0000256" key="1">
    <source>
        <dbReference type="ARBA" id="ARBA00009407"/>
    </source>
</evidence>
<dbReference type="PANTHER" id="PTHR13335">
    <property type="entry name" value="TARGET OF RAPAMYCIN COMPLEX 2 SUBUNIT MAPKAP1"/>
    <property type="match status" value="1"/>
</dbReference>
<dbReference type="InterPro" id="IPR008828">
    <property type="entry name" value="Sin1/Avo1"/>
</dbReference>
<dbReference type="InterPro" id="IPR031567">
    <property type="entry name" value="CRIM_dom"/>
</dbReference>
<feature type="region of interest" description="Disordered" evidence="2">
    <location>
        <begin position="85"/>
        <end position="162"/>
    </location>
</feature>
<comment type="similarity">
    <text evidence="1">Belongs to the SIN1 family.</text>
</comment>
<sequence length="613" mass="68552">MSVLNDPEYLIHQLRIGYLRRVGDRIGERVISFNPSVLTNDYIKTAASSYPEMITCHSPSISMPGTDYFSSKSVMSSAAVSPISTNGRLKTMTSSNGSRDVMTHGKSSINNTENGDSDDDIELDENAKQPSFAKLRLPKQSEPPPVFVISPSKPPTRRSRNLVHSYSPEDALKTSPDIILEMSSNEQTPQLSPTTSAESYRVFNDRRDSETSLLTAELTEITSSPPSRPALTALEEKELFPDPPKAGSKSKPFSALTALIAEKKNKLDNPFAEYYSFFAGKGDLNPITLKIYFSFSREPLVIIVKRDAIVEEVIGYTLYQYWDEKREPVLEKKLCNVYHWNMRMVEDDGEIDEDFPALERTQKIAKFSFDQFALCEATPAQVKQNEAASNKLRASTYKDIESTPIKTNGTTVAASEHSSTMDAKTPKGVDFSNQIFLRVRLTLDPREAVAHTTTVNVQADTPFQNVLETVCQLALVEKPANGTSTASDVTPPSPTATKDKCLSRRRTLNEPPQPLYFSSNEFMSVYKKYTVNRKIPMFVGRHERVLAIDGDYIHIMPSETRTMFESVKTSSYHITSVMSCKVNKKAPANFKLVIYRDSGTKTYDFEAESNKLA</sequence>
<proteinExistence type="inferred from homology"/>
<dbReference type="Pfam" id="PF16979">
    <property type="entry name" value="SIN1_PH"/>
    <property type="match status" value="1"/>
</dbReference>
<dbReference type="InterPro" id="IPR031313">
    <property type="entry name" value="Sin1_PH_dom"/>
</dbReference>
<evidence type="ECO:0000259" key="4">
    <source>
        <dbReference type="Pfam" id="PF16979"/>
    </source>
</evidence>
<organism evidence="5 6">
    <name type="scientific">Gigaspora margarita</name>
    <dbReference type="NCBI Taxonomy" id="4874"/>
    <lineage>
        <taxon>Eukaryota</taxon>
        <taxon>Fungi</taxon>
        <taxon>Fungi incertae sedis</taxon>
        <taxon>Mucoromycota</taxon>
        <taxon>Glomeromycotina</taxon>
        <taxon>Glomeromycetes</taxon>
        <taxon>Diversisporales</taxon>
        <taxon>Gigasporaceae</taxon>
        <taxon>Gigaspora</taxon>
    </lineage>
</organism>
<dbReference type="InterPro" id="IPR011993">
    <property type="entry name" value="PH-like_dom_sf"/>
</dbReference>
<dbReference type="Gene3D" id="2.30.29.30">
    <property type="entry name" value="Pleckstrin-homology domain (PH domain)/Phosphotyrosine-binding domain (PTB)"/>
    <property type="match status" value="1"/>
</dbReference>
<evidence type="ECO:0000256" key="2">
    <source>
        <dbReference type="SAM" id="MobiDB-lite"/>
    </source>
</evidence>
<protein>
    <submittedName>
        <fullName evidence="5">33447_t:CDS:1</fullName>
    </submittedName>
</protein>
<comment type="caution">
    <text evidence="5">The sequence shown here is derived from an EMBL/GenBank/DDBJ whole genome shotgun (WGS) entry which is preliminary data.</text>
</comment>
<dbReference type="Proteomes" id="UP000789901">
    <property type="component" value="Unassembled WGS sequence"/>
</dbReference>
<dbReference type="Pfam" id="PF16978">
    <property type="entry name" value="CRIM"/>
    <property type="match status" value="1"/>
</dbReference>
<feature type="compositionally biased region" description="Polar residues" evidence="2">
    <location>
        <begin position="85"/>
        <end position="98"/>
    </location>
</feature>
<dbReference type="EMBL" id="CAJVQB010015283">
    <property type="protein sequence ID" value="CAG8773634.1"/>
    <property type="molecule type" value="Genomic_DNA"/>
</dbReference>
<accession>A0ABN7VHH1</accession>
<evidence type="ECO:0000313" key="5">
    <source>
        <dbReference type="EMBL" id="CAG8773634.1"/>
    </source>
</evidence>
<name>A0ABN7VHH1_GIGMA</name>
<evidence type="ECO:0000259" key="3">
    <source>
        <dbReference type="Pfam" id="PF16978"/>
    </source>
</evidence>
<feature type="compositionally biased region" description="Polar residues" evidence="2">
    <location>
        <begin position="105"/>
        <end position="114"/>
    </location>
</feature>
<reference evidence="5 6" key="1">
    <citation type="submission" date="2021-06" db="EMBL/GenBank/DDBJ databases">
        <authorList>
            <person name="Kallberg Y."/>
            <person name="Tangrot J."/>
            <person name="Rosling A."/>
        </authorList>
    </citation>
    <scope>NUCLEOTIDE SEQUENCE [LARGE SCALE GENOMIC DNA]</scope>
    <source>
        <strain evidence="5 6">120-4 pot B 10/14</strain>
    </source>
</reference>
<keyword evidence="6" id="KW-1185">Reference proteome</keyword>
<gene>
    <name evidence="5" type="ORF">GMARGA_LOCUS18817</name>
</gene>
<feature type="domain" description="CRIM" evidence="3">
    <location>
        <begin position="254"/>
        <end position="386"/>
    </location>
</feature>
<dbReference type="PANTHER" id="PTHR13335:SF1">
    <property type="entry name" value="TARGET OF RAPAMYCIN COMPLEX 2 SUBUNIT MAPKAP1"/>
    <property type="match status" value="1"/>
</dbReference>
<evidence type="ECO:0000313" key="6">
    <source>
        <dbReference type="Proteomes" id="UP000789901"/>
    </source>
</evidence>
<feature type="compositionally biased region" description="Acidic residues" evidence="2">
    <location>
        <begin position="115"/>
        <end position="124"/>
    </location>
</feature>
<feature type="non-terminal residue" evidence="5">
    <location>
        <position position="613"/>
    </location>
</feature>
<feature type="domain" description="SIN1-type PH" evidence="4">
    <location>
        <begin position="525"/>
        <end position="613"/>
    </location>
</feature>